<proteinExistence type="predicted"/>
<keyword evidence="1" id="KW-1133">Transmembrane helix</keyword>
<name>A0A068RZR7_9FUNG</name>
<feature type="transmembrane region" description="Helical" evidence="1">
    <location>
        <begin position="32"/>
        <end position="51"/>
    </location>
</feature>
<sequence>MPQASFKERHVLAQTRRQGRSYWRCILRNGRFYIAFGGCFNVASFSIINAYKEATIVFNIATTEERRYPASLSSSLARRIRSGTPKKTLNMTTLKIILYREEWRCHSNLSDLSIGIILCAQQPSSSYQFHAAPSTFYFTSPERL</sequence>
<evidence type="ECO:0000313" key="3">
    <source>
        <dbReference type="Proteomes" id="UP000027586"/>
    </source>
</evidence>
<dbReference type="VEuPathDB" id="FungiDB:LCOR_06740.1"/>
<dbReference type="AlphaFoldDB" id="A0A068RZR7"/>
<dbReference type="Proteomes" id="UP000027586">
    <property type="component" value="Unassembled WGS sequence"/>
</dbReference>
<keyword evidence="1" id="KW-0472">Membrane</keyword>
<accession>A0A068RZR7</accession>
<organism evidence="2 3">
    <name type="scientific">Lichtheimia corymbifera JMRC:FSU:9682</name>
    <dbReference type="NCBI Taxonomy" id="1263082"/>
    <lineage>
        <taxon>Eukaryota</taxon>
        <taxon>Fungi</taxon>
        <taxon>Fungi incertae sedis</taxon>
        <taxon>Mucoromycota</taxon>
        <taxon>Mucoromycotina</taxon>
        <taxon>Mucoromycetes</taxon>
        <taxon>Mucorales</taxon>
        <taxon>Lichtheimiaceae</taxon>
        <taxon>Lichtheimia</taxon>
    </lineage>
</organism>
<gene>
    <name evidence="2" type="ORF">LCOR_06740.1</name>
</gene>
<comment type="caution">
    <text evidence="2">The sequence shown here is derived from an EMBL/GenBank/DDBJ whole genome shotgun (WGS) entry which is preliminary data.</text>
</comment>
<reference evidence="2" key="1">
    <citation type="submission" date="2013-08" db="EMBL/GenBank/DDBJ databases">
        <title>Gene expansion shapes genome architecture in the human pathogen Lichtheimia corymbifera: an evolutionary genomics analysis in the ancient terrestrial Mucorales (Mucoromycotina).</title>
        <authorList>
            <person name="Schwartze V.U."/>
            <person name="Winter S."/>
            <person name="Shelest E."/>
            <person name="Marcet-Houben M."/>
            <person name="Horn F."/>
            <person name="Wehner S."/>
            <person name="Hoffmann K."/>
            <person name="Riege K."/>
            <person name="Sammeth M."/>
            <person name="Nowrousian M."/>
            <person name="Valiante V."/>
            <person name="Linde J."/>
            <person name="Jacobsen I.D."/>
            <person name="Marz M."/>
            <person name="Brakhage A.A."/>
            <person name="Gabaldon T."/>
            <person name="Bocker S."/>
            <person name="Voigt K."/>
        </authorList>
    </citation>
    <scope>NUCLEOTIDE SEQUENCE [LARGE SCALE GENOMIC DNA]</scope>
    <source>
        <strain evidence="2">FSU 9682</strain>
    </source>
</reference>
<protein>
    <submittedName>
        <fullName evidence="2">Uncharacterized protein</fullName>
    </submittedName>
</protein>
<keyword evidence="3" id="KW-1185">Reference proteome</keyword>
<evidence type="ECO:0000313" key="2">
    <source>
        <dbReference type="EMBL" id="CDH55618.1"/>
    </source>
</evidence>
<evidence type="ECO:0000256" key="1">
    <source>
        <dbReference type="SAM" id="Phobius"/>
    </source>
</evidence>
<dbReference type="EMBL" id="CBTN010000031">
    <property type="protein sequence ID" value="CDH55618.1"/>
    <property type="molecule type" value="Genomic_DNA"/>
</dbReference>
<keyword evidence="1" id="KW-0812">Transmembrane</keyword>